<dbReference type="EMBL" id="BOOJ01000027">
    <property type="protein sequence ID" value="GIH92315.1"/>
    <property type="molecule type" value="Genomic_DNA"/>
</dbReference>
<reference evidence="1 2" key="1">
    <citation type="submission" date="2021-01" db="EMBL/GenBank/DDBJ databases">
        <title>Whole genome shotgun sequence of Planobispora siamensis NBRC 107568.</title>
        <authorList>
            <person name="Komaki H."/>
            <person name="Tamura T."/>
        </authorList>
    </citation>
    <scope>NUCLEOTIDE SEQUENCE [LARGE SCALE GENOMIC DNA]</scope>
    <source>
        <strain evidence="1 2">NBRC 107568</strain>
    </source>
</reference>
<evidence type="ECO:0000313" key="2">
    <source>
        <dbReference type="Proteomes" id="UP000619788"/>
    </source>
</evidence>
<organism evidence="1 2">
    <name type="scientific">Planobispora siamensis</name>
    <dbReference type="NCBI Taxonomy" id="936338"/>
    <lineage>
        <taxon>Bacteria</taxon>
        <taxon>Bacillati</taxon>
        <taxon>Actinomycetota</taxon>
        <taxon>Actinomycetes</taxon>
        <taxon>Streptosporangiales</taxon>
        <taxon>Streptosporangiaceae</taxon>
        <taxon>Planobispora</taxon>
    </lineage>
</organism>
<dbReference type="AlphaFoldDB" id="A0A8J3WK72"/>
<accession>A0A8J3WK72</accession>
<name>A0A8J3WK72_9ACTN</name>
<gene>
    <name evidence="1" type="ORF">Psi01_29450</name>
</gene>
<sequence>MTAAAEARVSPVAPAVPVVTAAAVKAVPPVPPQPPVMSPAVSSAAAQMNALNVCPPSHRSRRAVLSREKPRIG</sequence>
<protein>
    <submittedName>
        <fullName evidence="1">Uncharacterized protein</fullName>
    </submittedName>
</protein>
<proteinExistence type="predicted"/>
<keyword evidence="2" id="KW-1185">Reference proteome</keyword>
<dbReference type="Proteomes" id="UP000619788">
    <property type="component" value="Unassembled WGS sequence"/>
</dbReference>
<evidence type="ECO:0000313" key="1">
    <source>
        <dbReference type="EMBL" id="GIH92315.1"/>
    </source>
</evidence>
<comment type="caution">
    <text evidence="1">The sequence shown here is derived from an EMBL/GenBank/DDBJ whole genome shotgun (WGS) entry which is preliminary data.</text>
</comment>